<dbReference type="EMBL" id="MU253812">
    <property type="protein sequence ID" value="KAG9246221.1"/>
    <property type="molecule type" value="Genomic_DNA"/>
</dbReference>
<organism evidence="2 3">
    <name type="scientific">Calycina marina</name>
    <dbReference type="NCBI Taxonomy" id="1763456"/>
    <lineage>
        <taxon>Eukaryota</taxon>
        <taxon>Fungi</taxon>
        <taxon>Dikarya</taxon>
        <taxon>Ascomycota</taxon>
        <taxon>Pezizomycotina</taxon>
        <taxon>Leotiomycetes</taxon>
        <taxon>Helotiales</taxon>
        <taxon>Pezizellaceae</taxon>
        <taxon>Calycina</taxon>
    </lineage>
</organism>
<dbReference type="Proteomes" id="UP000887226">
    <property type="component" value="Unassembled WGS sequence"/>
</dbReference>
<accession>A0A9P7Z6J8</accession>
<sequence>MAQLPQPGSTRDPTTKTSSLSQHPQSEAITYRGKPLLNVLDDLVVPLILNFDASAEEDKFWVPQALGISFRPLMGGVNSHEPSGDINTSEVPEGVDEMITLFHMTGEYTLVGPDGNPVGIENVFRKLESAREHPENMRLGVSYAEQFIR</sequence>
<comment type="caution">
    <text evidence="2">The sequence shown here is derived from an EMBL/GenBank/DDBJ whole genome shotgun (WGS) entry which is preliminary data.</text>
</comment>
<reference evidence="2" key="1">
    <citation type="journal article" date="2021" name="IMA Fungus">
        <title>Genomic characterization of three marine fungi, including Emericellopsis atlantica sp. nov. with signatures of a generalist lifestyle and marine biomass degradation.</title>
        <authorList>
            <person name="Hagestad O.C."/>
            <person name="Hou L."/>
            <person name="Andersen J.H."/>
            <person name="Hansen E.H."/>
            <person name="Altermark B."/>
            <person name="Li C."/>
            <person name="Kuhnert E."/>
            <person name="Cox R.J."/>
            <person name="Crous P.W."/>
            <person name="Spatafora J.W."/>
            <person name="Lail K."/>
            <person name="Amirebrahimi M."/>
            <person name="Lipzen A."/>
            <person name="Pangilinan J."/>
            <person name="Andreopoulos W."/>
            <person name="Hayes R.D."/>
            <person name="Ng V."/>
            <person name="Grigoriev I.V."/>
            <person name="Jackson S.A."/>
            <person name="Sutton T.D.S."/>
            <person name="Dobson A.D.W."/>
            <person name="Rama T."/>
        </authorList>
    </citation>
    <scope>NUCLEOTIDE SEQUENCE</scope>
    <source>
        <strain evidence="2">TRa3180A</strain>
    </source>
</reference>
<feature type="region of interest" description="Disordered" evidence="1">
    <location>
        <begin position="1"/>
        <end position="27"/>
    </location>
</feature>
<gene>
    <name evidence="2" type="ORF">BJ878DRAFT_533361</name>
</gene>
<dbReference type="AlphaFoldDB" id="A0A9P7Z6J8"/>
<evidence type="ECO:0000313" key="2">
    <source>
        <dbReference type="EMBL" id="KAG9246221.1"/>
    </source>
</evidence>
<evidence type="ECO:0000256" key="1">
    <source>
        <dbReference type="SAM" id="MobiDB-lite"/>
    </source>
</evidence>
<keyword evidence="3" id="KW-1185">Reference proteome</keyword>
<dbReference type="Gene3D" id="2.60.120.10">
    <property type="entry name" value="Jelly Rolls"/>
    <property type="match status" value="1"/>
</dbReference>
<dbReference type="InterPro" id="IPR014710">
    <property type="entry name" value="RmlC-like_jellyroll"/>
</dbReference>
<name>A0A9P7Z6J8_9HELO</name>
<dbReference type="OrthoDB" id="3426336at2759"/>
<protein>
    <submittedName>
        <fullName evidence="2">Uncharacterized protein</fullName>
    </submittedName>
</protein>
<evidence type="ECO:0000313" key="3">
    <source>
        <dbReference type="Proteomes" id="UP000887226"/>
    </source>
</evidence>
<proteinExistence type="predicted"/>